<dbReference type="InterPro" id="IPR014307">
    <property type="entry name" value="Xanthine_DH_ssu"/>
</dbReference>
<dbReference type="Gene3D" id="1.10.150.120">
    <property type="entry name" value="[2Fe-2S]-binding domain"/>
    <property type="match status" value="1"/>
</dbReference>
<dbReference type="Pfam" id="PF01799">
    <property type="entry name" value="Fer2_2"/>
    <property type="match status" value="1"/>
</dbReference>
<reference evidence="8 9" key="1">
    <citation type="submission" date="2018-07" db="EMBL/GenBank/DDBJ databases">
        <title>Genomic Encyclopedia of Type Strains, Phase IV (KMG-IV): sequencing the most valuable type-strain genomes for metagenomic binning, comparative biology and taxonomic classification.</title>
        <authorList>
            <person name="Goeker M."/>
        </authorList>
    </citation>
    <scope>NUCLEOTIDE SEQUENCE [LARGE SCALE GENOMIC DNA]</scope>
    <source>
        <strain evidence="8 9">DSM 14364</strain>
    </source>
</reference>
<dbReference type="GO" id="GO:0071949">
    <property type="term" value="F:FAD binding"/>
    <property type="evidence" value="ECO:0007669"/>
    <property type="project" value="InterPro"/>
</dbReference>
<dbReference type="RefSeq" id="WP_114770754.1">
    <property type="nucleotide sequence ID" value="NZ_QQBB01000005.1"/>
</dbReference>
<keyword evidence="9" id="KW-1185">Reference proteome</keyword>
<dbReference type="GO" id="GO:0005506">
    <property type="term" value="F:iron ion binding"/>
    <property type="evidence" value="ECO:0007669"/>
    <property type="project" value="InterPro"/>
</dbReference>
<dbReference type="InterPro" id="IPR016169">
    <property type="entry name" value="FAD-bd_PCMH_sub2"/>
</dbReference>
<dbReference type="InterPro" id="IPR001041">
    <property type="entry name" value="2Fe-2S_ferredoxin-type"/>
</dbReference>
<evidence type="ECO:0000259" key="7">
    <source>
        <dbReference type="PROSITE" id="PS51387"/>
    </source>
</evidence>
<evidence type="ECO:0000256" key="1">
    <source>
        <dbReference type="ARBA" id="ARBA00022630"/>
    </source>
</evidence>
<dbReference type="EMBL" id="QQBB01000005">
    <property type="protein sequence ID" value="RDI58758.1"/>
    <property type="molecule type" value="Genomic_DNA"/>
</dbReference>
<dbReference type="AlphaFoldDB" id="A0A370HJR4"/>
<dbReference type="Pfam" id="PF00941">
    <property type="entry name" value="FAD_binding_5"/>
    <property type="match status" value="1"/>
</dbReference>
<evidence type="ECO:0000259" key="6">
    <source>
        <dbReference type="PROSITE" id="PS51085"/>
    </source>
</evidence>
<comment type="caution">
    <text evidence="8">The sequence shown here is derived from an EMBL/GenBank/DDBJ whole genome shotgun (WGS) entry which is preliminary data.</text>
</comment>
<dbReference type="Gene3D" id="3.10.20.30">
    <property type="match status" value="1"/>
</dbReference>
<dbReference type="PANTHER" id="PTHR45444">
    <property type="entry name" value="XANTHINE DEHYDROGENASE"/>
    <property type="match status" value="1"/>
</dbReference>
<dbReference type="SUPFAM" id="SSF54292">
    <property type="entry name" value="2Fe-2S ferredoxin-like"/>
    <property type="match status" value="1"/>
</dbReference>
<evidence type="ECO:0000313" key="9">
    <source>
        <dbReference type="Proteomes" id="UP000254925"/>
    </source>
</evidence>
<dbReference type="OrthoDB" id="9792018at2"/>
<evidence type="ECO:0000256" key="5">
    <source>
        <dbReference type="ARBA" id="ARBA00023004"/>
    </source>
</evidence>
<feature type="domain" description="FAD-binding PCMH-type" evidence="7">
    <location>
        <begin position="191"/>
        <end position="365"/>
    </location>
</feature>
<dbReference type="Gene3D" id="3.30.465.10">
    <property type="match status" value="1"/>
</dbReference>
<dbReference type="InterPro" id="IPR012175">
    <property type="entry name" value="Xanth_DH_ssu_bac"/>
</dbReference>
<dbReference type="InterPro" id="IPR002346">
    <property type="entry name" value="Mopterin_DH_FAD-bd"/>
</dbReference>
<organism evidence="8 9">
    <name type="scientific">Microvirga subterranea</name>
    <dbReference type="NCBI Taxonomy" id="186651"/>
    <lineage>
        <taxon>Bacteria</taxon>
        <taxon>Pseudomonadati</taxon>
        <taxon>Pseudomonadota</taxon>
        <taxon>Alphaproteobacteria</taxon>
        <taxon>Hyphomicrobiales</taxon>
        <taxon>Methylobacteriaceae</taxon>
        <taxon>Microvirga</taxon>
    </lineage>
</organism>
<dbReference type="InterPro" id="IPR016166">
    <property type="entry name" value="FAD-bd_PCMH"/>
</dbReference>
<evidence type="ECO:0000256" key="3">
    <source>
        <dbReference type="ARBA" id="ARBA00022827"/>
    </source>
</evidence>
<dbReference type="Gene3D" id="3.30.43.10">
    <property type="entry name" value="Uridine Diphospho-n-acetylenolpyruvylglucosamine Reductase, domain 2"/>
    <property type="match status" value="1"/>
</dbReference>
<gene>
    <name evidence="8" type="ORF">DES45_105281</name>
</gene>
<dbReference type="InterPro" id="IPR036318">
    <property type="entry name" value="FAD-bd_PCMH-like_sf"/>
</dbReference>
<keyword evidence="2" id="KW-0479">Metal-binding</keyword>
<dbReference type="PIRSF" id="PIRSF036557">
    <property type="entry name" value="XdhA_RC"/>
    <property type="match status" value="1"/>
</dbReference>
<dbReference type="Pfam" id="PF03450">
    <property type="entry name" value="CO_deh_flav_C"/>
    <property type="match status" value="1"/>
</dbReference>
<accession>A0A370HJR4</accession>
<dbReference type="InterPro" id="IPR036683">
    <property type="entry name" value="CO_DH_flav_C_dom_sf"/>
</dbReference>
<dbReference type="InterPro" id="IPR036010">
    <property type="entry name" value="2Fe-2S_ferredoxin-like_sf"/>
</dbReference>
<dbReference type="SUPFAM" id="SSF47741">
    <property type="entry name" value="CO dehydrogenase ISP C-domain like"/>
    <property type="match status" value="1"/>
</dbReference>
<dbReference type="Pfam" id="PF00111">
    <property type="entry name" value="Fer2"/>
    <property type="match status" value="1"/>
</dbReference>
<keyword evidence="1" id="KW-0285">Flavoprotein</keyword>
<dbReference type="PROSITE" id="PS51387">
    <property type="entry name" value="FAD_PCMH"/>
    <property type="match status" value="1"/>
</dbReference>
<dbReference type="CDD" id="cd00207">
    <property type="entry name" value="fer2"/>
    <property type="match status" value="1"/>
</dbReference>
<evidence type="ECO:0000256" key="4">
    <source>
        <dbReference type="ARBA" id="ARBA00023002"/>
    </source>
</evidence>
<dbReference type="GO" id="GO:0004854">
    <property type="term" value="F:xanthine dehydrogenase activity"/>
    <property type="evidence" value="ECO:0007669"/>
    <property type="project" value="InterPro"/>
</dbReference>
<dbReference type="NCBIfam" id="TIGR02963">
    <property type="entry name" value="xanthine_xdhA"/>
    <property type="match status" value="1"/>
</dbReference>
<dbReference type="PANTHER" id="PTHR45444:SF3">
    <property type="entry name" value="XANTHINE DEHYDROGENASE"/>
    <property type="match status" value="1"/>
</dbReference>
<feature type="domain" description="2Fe-2S ferredoxin-type" evidence="6">
    <location>
        <begin position="4"/>
        <end position="89"/>
    </location>
</feature>
<dbReference type="InterPro" id="IPR002888">
    <property type="entry name" value="2Fe-2S-bd"/>
</dbReference>
<keyword evidence="4" id="KW-0560">Oxidoreductase</keyword>
<evidence type="ECO:0000256" key="2">
    <source>
        <dbReference type="ARBA" id="ARBA00022723"/>
    </source>
</evidence>
<dbReference type="InterPro" id="IPR006058">
    <property type="entry name" value="2Fe2S_fd_BS"/>
</dbReference>
<sequence length="493" mass="52623">MTRDAIRFWRHGRVVEVTGFHPRTTLLDYLRLNERKLGTKEGCAEGDCGACTVALGRVRGGRVRYEPVNACILLLGQVDGAELVTVEDLAVGDDLHPVQAAMVARHGSQCGFCTPGIVMSLFALYHEGGRPLDRQAANDALAGNLCRCTGYRPIVDAALDACSAEAGDHFTKASDATVQGLTALADGRDLFIGDAARFFAAPASEDSLAALYAQHPDATLVAGCTDVGLWVTKGMAELDRVIWLGRVAGLDIIEDSDDALAIGATATHAQAYSSLARIDADLGELMRRFGSAQVRASGTVGGNIANGSPIGDLAPALIALDSTIELRRGDATRTLPLESFFIAYRRQDRQPGEYLRRVTVPKLKAHEVFRAYKVSKRFDEDISAAMGAFRFTLDGRRVASARIAFGGMAGIPKRATETEQALAGISLDDPSAWGEALAAIGRDYQPLDDHRASAAYRSTVARNLLFKALSETASGRTDATRLVGGREALEAAE</sequence>
<dbReference type="Gene3D" id="3.30.390.50">
    <property type="entry name" value="CO dehydrogenase flavoprotein, C-terminal domain"/>
    <property type="match status" value="1"/>
</dbReference>
<dbReference type="GO" id="GO:0051537">
    <property type="term" value="F:2 iron, 2 sulfur cluster binding"/>
    <property type="evidence" value="ECO:0007669"/>
    <property type="project" value="InterPro"/>
</dbReference>
<name>A0A370HJR4_9HYPH</name>
<protein>
    <submittedName>
        <fullName evidence="8">Xanthine dehydrogenase small subunit</fullName>
    </submittedName>
</protein>
<dbReference type="InterPro" id="IPR016167">
    <property type="entry name" value="FAD-bd_PCMH_sub1"/>
</dbReference>
<dbReference type="InterPro" id="IPR005107">
    <property type="entry name" value="CO_DH_flav_C"/>
</dbReference>
<dbReference type="InterPro" id="IPR012675">
    <property type="entry name" value="Beta-grasp_dom_sf"/>
</dbReference>
<keyword evidence="3" id="KW-0274">FAD</keyword>
<dbReference type="Proteomes" id="UP000254925">
    <property type="component" value="Unassembled WGS sequence"/>
</dbReference>
<dbReference type="SUPFAM" id="SSF55447">
    <property type="entry name" value="CO dehydrogenase flavoprotein C-terminal domain-like"/>
    <property type="match status" value="1"/>
</dbReference>
<evidence type="ECO:0000313" key="8">
    <source>
        <dbReference type="EMBL" id="RDI58758.1"/>
    </source>
</evidence>
<keyword evidence="5" id="KW-0408">Iron</keyword>
<dbReference type="PROSITE" id="PS00197">
    <property type="entry name" value="2FE2S_FER_1"/>
    <property type="match status" value="1"/>
</dbReference>
<dbReference type="SMART" id="SM01092">
    <property type="entry name" value="CO_deh_flav_C"/>
    <property type="match status" value="1"/>
</dbReference>
<dbReference type="SUPFAM" id="SSF56176">
    <property type="entry name" value="FAD-binding/transporter-associated domain-like"/>
    <property type="match status" value="1"/>
</dbReference>
<dbReference type="InterPro" id="IPR016208">
    <property type="entry name" value="Ald_Oxase/xanthine_DH-like"/>
</dbReference>
<dbReference type="PROSITE" id="PS51085">
    <property type="entry name" value="2FE2S_FER_2"/>
    <property type="match status" value="1"/>
</dbReference>
<dbReference type="InterPro" id="IPR036884">
    <property type="entry name" value="2Fe-2S-bd_dom_sf"/>
</dbReference>
<proteinExistence type="predicted"/>